<gene>
    <name evidence="1" type="ORF">GCM10011518_19600</name>
</gene>
<protein>
    <submittedName>
        <fullName evidence="1">Uncharacterized protein</fullName>
    </submittedName>
</protein>
<dbReference type="EMBL" id="BMKP01000004">
    <property type="protein sequence ID" value="GGF10481.1"/>
    <property type="molecule type" value="Genomic_DNA"/>
</dbReference>
<evidence type="ECO:0000313" key="1">
    <source>
        <dbReference type="EMBL" id="GGF10481.1"/>
    </source>
</evidence>
<organism evidence="1 2">
    <name type="scientific">Flavobacterium limi</name>
    <dbReference type="NCBI Taxonomy" id="2045105"/>
    <lineage>
        <taxon>Bacteria</taxon>
        <taxon>Pseudomonadati</taxon>
        <taxon>Bacteroidota</taxon>
        <taxon>Flavobacteriia</taxon>
        <taxon>Flavobacteriales</taxon>
        <taxon>Flavobacteriaceae</taxon>
        <taxon>Flavobacterium</taxon>
    </lineage>
</organism>
<evidence type="ECO:0000313" key="2">
    <source>
        <dbReference type="Proteomes" id="UP000655016"/>
    </source>
</evidence>
<name>A0ABQ1U463_9FLAO</name>
<comment type="caution">
    <text evidence="1">The sequence shown here is derived from an EMBL/GenBank/DDBJ whole genome shotgun (WGS) entry which is preliminary data.</text>
</comment>
<dbReference type="Proteomes" id="UP000655016">
    <property type="component" value="Unassembled WGS sequence"/>
</dbReference>
<sequence length="95" mass="10970">MARRQITPMKDSGFHFMFTYYIKFRHLYCLVSISSCSFEKIIACINFYYSLNKEKIAFQVYGRIVAQYDLVNQKLSKSKTMKSLGSNGGANTTII</sequence>
<keyword evidence="2" id="KW-1185">Reference proteome</keyword>
<accession>A0ABQ1U463</accession>
<proteinExistence type="predicted"/>
<reference evidence="2" key="1">
    <citation type="journal article" date="2019" name="Int. J. Syst. Evol. Microbiol.">
        <title>The Global Catalogue of Microorganisms (GCM) 10K type strain sequencing project: providing services to taxonomists for standard genome sequencing and annotation.</title>
        <authorList>
            <consortium name="The Broad Institute Genomics Platform"/>
            <consortium name="The Broad Institute Genome Sequencing Center for Infectious Disease"/>
            <person name="Wu L."/>
            <person name="Ma J."/>
        </authorList>
    </citation>
    <scope>NUCLEOTIDE SEQUENCE [LARGE SCALE GENOMIC DNA]</scope>
    <source>
        <strain evidence="2">CGMCC 1.16060</strain>
    </source>
</reference>